<keyword evidence="2 4" id="KW-0479">Metal-binding</keyword>
<dbReference type="Proteomes" id="UP001175000">
    <property type="component" value="Unassembled WGS sequence"/>
</dbReference>
<dbReference type="Gene3D" id="1.10.630.10">
    <property type="entry name" value="Cytochrome P450"/>
    <property type="match status" value="1"/>
</dbReference>
<dbReference type="InterPro" id="IPR036396">
    <property type="entry name" value="Cyt_P450_sf"/>
</dbReference>
<dbReference type="InterPro" id="IPR001128">
    <property type="entry name" value="Cyt_P450"/>
</dbReference>
<keyword evidence="1 4" id="KW-0349">Heme</keyword>
<evidence type="ECO:0000256" key="1">
    <source>
        <dbReference type="ARBA" id="ARBA00022617"/>
    </source>
</evidence>
<proteinExistence type="predicted"/>
<dbReference type="GO" id="GO:0020037">
    <property type="term" value="F:heme binding"/>
    <property type="evidence" value="ECO:0007669"/>
    <property type="project" value="InterPro"/>
</dbReference>
<feature type="region of interest" description="Disordered" evidence="5">
    <location>
        <begin position="256"/>
        <end position="278"/>
    </location>
</feature>
<dbReference type="AlphaFoldDB" id="A0AA40BXX9"/>
<dbReference type="InterPro" id="IPR002401">
    <property type="entry name" value="Cyt_P450_E_grp-I"/>
</dbReference>
<organism evidence="6 7">
    <name type="scientific">Immersiella caudata</name>
    <dbReference type="NCBI Taxonomy" id="314043"/>
    <lineage>
        <taxon>Eukaryota</taxon>
        <taxon>Fungi</taxon>
        <taxon>Dikarya</taxon>
        <taxon>Ascomycota</taxon>
        <taxon>Pezizomycotina</taxon>
        <taxon>Sordariomycetes</taxon>
        <taxon>Sordariomycetidae</taxon>
        <taxon>Sordariales</taxon>
        <taxon>Lasiosphaeriaceae</taxon>
        <taxon>Immersiella</taxon>
    </lineage>
</organism>
<sequence>MTLIILAGAIAVVWLVREICIWHIHLRHIPGPFNNSITCYYSLFTWGLSGRLNTWATSQNEKYGRLVRIGPNHILTDDLSTLRRLGTARSPYLKSEWYHDITRLVKDIDSTLSLSGTLQSNALHHERHSLLAPTYAGRDNTSPSLEEVVDSQVSALISYLDCKASTSQLVDFSIIAQYFSLDTIACILWSEPFGFLRDDEDIGGYVQALQDFLPIRSALSSLPILTWLRPVLSRMLPREGDKVGLGRLMGAARGAMERREGGRQKADLNGEKGERGGDMMQGLMDKGLKGDELFSELVMAIVAGSDNTASALRLLLALLLTSPTSYHRLNQEITLSISSGKISSPIRESEAKSLPYLQAVIRETLRLYPLPAEFYKEVQPCGDTVAGVYLPGGTWLGSNLRSAMRRRDIWGEDGNFFRPERWLEAAAADQVDGGERFRNMCGMVDLTFGSGRFQCLGKGLGLMELNKVVVEMLRYFDFAAVDPVRPVEVGGYLMYLIRGQAVRVTRKQGASLG</sequence>
<evidence type="ECO:0000256" key="4">
    <source>
        <dbReference type="PIRSR" id="PIRSR602401-1"/>
    </source>
</evidence>
<feature type="compositionally biased region" description="Basic and acidic residues" evidence="5">
    <location>
        <begin position="256"/>
        <end position="277"/>
    </location>
</feature>
<dbReference type="GO" id="GO:0016705">
    <property type="term" value="F:oxidoreductase activity, acting on paired donors, with incorporation or reduction of molecular oxygen"/>
    <property type="evidence" value="ECO:0007669"/>
    <property type="project" value="InterPro"/>
</dbReference>
<dbReference type="PRINTS" id="PR00463">
    <property type="entry name" value="EP450I"/>
</dbReference>
<evidence type="ECO:0000313" key="6">
    <source>
        <dbReference type="EMBL" id="KAK0617677.1"/>
    </source>
</evidence>
<dbReference type="PANTHER" id="PTHR24305">
    <property type="entry name" value="CYTOCHROME P450"/>
    <property type="match status" value="1"/>
</dbReference>
<dbReference type="GO" id="GO:0005506">
    <property type="term" value="F:iron ion binding"/>
    <property type="evidence" value="ECO:0007669"/>
    <property type="project" value="InterPro"/>
</dbReference>
<dbReference type="GO" id="GO:0004497">
    <property type="term" value="F:monooxygenase activity"/>
    <property type="evidence" value="ECO:0007669"/>
    <property type="project" value="InterPro"/>
</dbReference>
<gene>
    <name evidence="6" type="ORF">B0T14DRAFT_435124</name>
</gene>
<evidence type="ECO:0000256" key="5">
    <source>
        <dbReference type="SAM" id="MobiDB-lite"/>
    </source>
</evidence>
<reference evidence="6" key="1">
    <citation type="submission" date="2023-06" db="EMBL/GenBank/DDBJ databases">
        <title>Genome-scale phylogeny and comparative genomics of the fungal order Sordariales.</title>
        <authorList>
            <consortium name="Lawrence Berkeley National Laboratory"/>
            <person name="Hensen N."/>
            <person name="Bonometti L."/>
            <person name="Westerberg I."/>
            <person name="Brannstrom I.O."/>
            <person name="Guillou S."/>
            <person name="Cros-Aarteil S."/>
            <person name="Calhoun S."/>
            <person name="Haridas S."/>
            <person name="Kuo A."/>
            <person name="Mondo S."/>
            <person name="Pangilinan J."/>
            <person name="Riley R."/>
            <person name="Labutti K."/>
            <person name="Andreopoulos B."/>
            <person name="Lipzen A."/>
            <person name="Chen C."/>
            <person name="Yanf M."/>
            <person name="Daum C."/>
            <person name="Ng V."/>
            <person name="Clum A."/>
            <person name="Steindorff A."/>
            <person name="Ohm R."/>
            <person name="Martin F."/>
            <person name="Silar P."/>
            <person name="Natvig D."/>
            <person name="Lalanne C."/>
            <person name="Gautier V."/>
            <person name="Ament-Velasquez S.L."/>
            <person name="Kruys A."/>
            <person name="Hutchinson M.I."/>
            <person name="Powell A.J."/>
            <person name="Barry K."/>
            <person name="Miller A.N."/>
            <person name="Grigoriev I.V."/>
            <person name="Debuchy R."/>
            <person name="Gladieux P."/>
            <person name="Thoren M.H."/>
            <person name="Johannesson H."/>
        </authorList>
    </citation>
    <scope>NUCLEOTIDE SEQUENCE</scope>
    <source>
        <strain evidence="6">CBS 606.72</strain>
    </source>
</reference>
<keyword evidence="3 4" id="KW-0408">Iron</keyword>
<evidence type="ECO:0000256" key="3">
    <source>
        <dbReference type="ARBA" id="ARBA00023004"/>
    </source>
</evidence>
<evidence type="ECO:0000313" key="7">
    <source>
        <dbReference type="Proteomes" id="UP001175000"/>
    </source>
</evidence>
<comment type="cofactor">
    <cofactor evidence="4">
        <name>heme</name>
        <dbReference type="ChEBI" id="CHEBI:30413"/>
    </cofactor>
</comment>
<evidence type="ECO:0000256" key="2">
    <source>
        <dbReference type="ARBA" id="ARBA00022723"/>
    </source>
</evidence>
<name>A0AA40BXX9_9PEZI</name>
<accession>A0AA40BXX9</accession>
<dbReference type="SUPFAM" id="SSF48264">
    <property type="entry name" value="Cytochrome P450"/>
    <property type="match status" value="1"/>
</dbReference>
<dbReference type="PANTHER" id="PTHR24305:SF168">
    <property type="entry name" value="P450, PUTATIVE (EUROFUNG)-RELATED"/>
    <property type="match status" value="1"/>
</dbReference>
<dbReference type="InterPro" id="IPR050121">
    <property type="entry name" value="Cytochrome_P450_monoxygenase"/>
</dbReference>
<feature type="binding site" description="axial binding residue" evidence="4">
    <location>
        <position position="455"/>
    </location>
    <ligand>
        <name>heme</name>
        <dbReference type="ChEBI" id="CHEBI:30413"/>
    </ligand>
    <ligandPart>
        <name>Fe</name>
        <dbReference type="ChEBI" id="CHEBI:18248"/>
    </ligandPart>
</feature>
<comment type="caution">
    <text evidence="6">The sequence shown here is derived from an EMBL/GenBank/DDBJ whole genome shotgun (WGS) entry which is preliminary data.</text>
</comment>
<keyword evidence="7" id="KW-1185">Reference proteome</keyword>
<dbReference type="Pfam" id="PF00067">
    <property type="entry name" value="p450"/>
    <property type="match status" value="1"/>
</dbReference>
<protein>
    <submittedName>
        <fullName evidence="6">Cytochrome P450</fullName>
    </submittedName>
</protein>
<dbReference type="EMBL" id="JAULSU010000005">
    <property type="protein sequence ID" value="KAK0617677.1"/>
    <property type="molecule type" value="Genomic_DNA"/>
</dbReference>
<dbReference type="PRINTS" id="PR00385">
    <property type="entry name" value="P450"/>
</dbReference>